<keyword evidence="4" id="KW-0804">Transcription</keyword>
<proteinExistence type="inferred from homology"/>
<dbReference type="GO" id="GO:0003700">
    <property type="term" value="F:DNA-binding transcription factor activity"/>
    <property type="evidence" value="ECO:0007669"/>
    <property type="project" value="InterPro"/>
</dbReference>
<evidence type="ECO:0000256" key="2">
    <source>
        <dbReference type="ARBA" id="ARBA00023015"/>
    </source>
</evidence>
<keyword evidence="3 6" id="KW-0238">DNA-binding</keyword>
<feature type="domain" description="HTH lysR-type" evidence="5">
    <location>
        <begin position="4"/>
        <end position="61"/>
    </location>
</feature>
<evidence type="ECO:0000313" key="7">
    <source>
        <dbReference type="Proteomes" id="UP000199527"/>
    </source>
</evidence>
<dbReference type="AlphaFoldDB" id="A0A1G8NK33"/>
<dbReference type="PROSITE" id="PS50931">
    <property type="entry name" value="HTH_LYSR"/>
    <property type="match status" value="1"/>
</dbReference>
<dbReference type="OrthoDB" id="6251841at2"/>
<dbReference type="EMBL" id="FNEM01000003">
    <property type="protein sequence ID" value="SDI80563.1"/>
    <property type="molecule type" value="Genomic_DNA"/>
</dbReference>
<dbReference type="InterPro" id="IPR000847">
    <property type="entry name" value="LysR_HTH_N"/>
</dbReference>
<reference evidence="7" key="1">
    <citation type="submission" date="2016-10" db="EMBL/GenBank/DDBJ databases">
        <authorList>
            <person name="Varghese N."/>
            <person name="Submissions S."/>
        </authorList>
    </citation>
    <scope>NUCLEOTIDE SEQUENCE [LARGE SCALE GENOMIC DNA]</scope>
    <source>
        <strain evidence="7">DSM 23317</strain>
    </source>
</reference>
<keyword evidence="2" id="KW-0805">Transcription regulation</keyword>
<dbReference type="Proteomes" id="UP000199527">
    <property type="component" value="Unassembled WGS sequence"/>
</dbReference>
<dbReference type="InterPro" id="IPR036390">
    <property type="entry name" value="WH_DNA-bd_sf"/>
</dbReference>
<evidence type="ECO:0000259" key="5">
    <source>
        <dbReference type="PROSITE" id="PS50931"/>
    </source>
</evidence>
<sequence>MTQLDLNLVRYLLVVNEYRTTHAIVRHLEISRSTLNRGLAQLRAHFGNELFITSNGRYEPTAFTSNLIQLISPLLQNLDDYIKHSSESSIENIEGSLSVYAPLYITEHIMFDLMAGLKQHHCKFDLKFHVWPTGNLPDLNQNDFAIGINYFPFDIDRRFIQRRLGSVQLGVYLRADNPLSINQEIDIKELQEINSVRLDPGCNVPFLERVMLEEYGIELKSDITVPSIQAALRCAEQLNYSVFSTNAYPEHLSHNLIWRPVINEGKPVNFEYGFICNRSWYQHPAMKTLEDLLKTSFQHAIKTILEP</sequence>
<dbReference type="Gene3D" id="3.40.190.290">
    <property type="match status" value="1"/>
</dbReference>
<keyword evidence="7" id="KW-1185">Reference proteome</keyword>
<dbReference type="Pfam" id="PF03466">
    <property type="entry name" value="LysR_substrate"/>
    <property type="match status" value="1"/>
</dbReference>
<evidence type="ECO:0000313" key="6">
    <source>
        <dbReference type="EMBL" id="SDI80563.1"/>
    </source>
</evidence>
<evidence type="ECO:0000256" key="3">
    <source>
        <dbReference type="ARBA" id="ARBA00023125"/>
    </source>
</evidence>
<dbReference type="PANTHER" id="PTHR30126:SF40">
    <property type="entry name" value="HTH-TYPE TRANSCRIPTIONAL REGULATOR GLTR"/>
    <property type="match status" value="1"/>
</dbReference>
<dbReference type="GO" id="GO:0000976">
    <property type="term" value="F:transcription cis-regulatory region binding"/>
    <property type="evidence" value="ECO:0007669"/>
    <property type="project" value="TreeGrafter"/>
</dbReference>
<gene>
    <name evidence="6" type="ORF">SAMN04488540_103151</name>
</gene>
<dbReference type="PANTHER" id="PTHR30126">
    <property type="entry name" value="HTH-TYPE TRANSCRIPTIONAL REGULATOR"/>
    <property type="match status" value="1"/>
</dbReference>
<dbReference type="RefSeq" id="WP_090363030.1">
    <property type="nucleotide sequence ID" value="NZ_FNEM01000003.1"/>
</dbReference>
<protein>
    <submittedName>
        <fullName evidence="6">DNA-binding transcriptional regulator, LysR family</fullName>
    </submittedName>
</protein>
<dbReference type="InterPro" id="IPR005119">
    <property type="entry name" value="LysR_subst-bd"/>
</dbReference>
<dbReference type="SUPFAM" id="SSF53850">
    <property type="entry name" value="Periplasmic binding protein-like II"/>
    <property type="match status" value="1"/>
</dbReference>
<evidence type="ECO:0000256" key="4">
    <source>
        <dbReference type="ARBA" id="ARBA00023163"/>
    </source>
</evidence>
<dbReference type="CDD" id="cd05466">
    <property type="entry name" value="PBP2_LTTR_substrate"/>
    <property type="match status" value="1"/>
</dbReference>
<dbReference type="SUPFAM" id="SSF46785">
    <property type="entry name" value="Winged helix' DNA-binding domain"/>
    <property type="match status" value="1"/>
</dbReference>
<organism evidence="6 7">
    <name type="scientific">Ferrimonas sediminum</name>
    <dbReference type="NCBI Taxonomy" id="718193"/>
    <lineage>
        <taxon>Bacteria</taxon>
        <taxon>Pseudomonadati</taxon>
        <taxon>Pseudomonadota</taxon>
        <taxon>Gammaproteobacteria</taxon>
        <taxon>Alteromonadales</taxon>
        <taxon>Ferrimonadaceae</taxon>
        <taxon>Ferrimonas</taxon>
    </lineage>
</organism>
<dbReference type="Gene3D" id="1.10.10.10">
    <property type="entry name" value="Winged helix-like DNA-binding domain superfamily/Winged helix DNA-binding domain"/>
    <property type="match status" value="1"/>
</dbReference>
<accession>A0A1G8NK33</accession>
<name>A0A1G8NK33_9GAMM</name>
<evidence type="ECO:0000256" key="1">
    <source>
        <dbReference type="ARBA" id="ARBA00009437"/>
    </source>
</evidence>
<dbReference type="InterPro" id="IPR036388">
    <property type="entry name" value="WH-like_DNA-bd_sf"/>
</dbReference>
<comment type="similarity">
    <text evidence="1">Belongs to the LysR transcriptional regulatory family.</text>
</comment>